<evidence type="ECO:0000313" key="2">
    <source>
        <dbReference type="EMBL" id="CAE2224352.1"/>
    </source>
</evidence>
<reference evidence="2" key="1">
    <citation type="submission" date="2021-01" db="EMBL/GenBank/DDBJ databases">
        <authorList>
            <person name="Corre E."/>
            <person name="Pelletier E."/>
            <person name="Niang G."/>
            <person name="Scheremetjew M."/>
            <person name="Finn R."/>
            <person name="Kale V."/>
            <person name="Holt S."/>
            <person name="Cochrane G."/>
            <person name="Meng A."/>
            <person name="Brown T."/>
            <person name="Cohen L."/>
        </authorList>
    </citation>
    <scope>NUCLEOTIDE SEQUENCE</scope>
    <source>
        <strain evidence="2">UIO037</strain>
    </source>
</reference>
<feature type="region of interest" description="Disordered" evidence="1">
    <location>
        <begin position="1"/>
        <end position="79"/>
    </location>
</feature>
<accession>A0A6T7ZU73</accession>
<proteinExistence type="predicted"/>
<feature type="region of interest" description="Disordered" evidence="1">
    <location>
        <begin position="134"/>
        <end position="156"/>
    </location>
</feature>
<sequence length="188" mass="19899">MEPCESAGAPRRAAAGLSPSDADGPSQSSKERSHLERAEAQEVDAGTAELAGTSRRSSVRHTTPVSYAEPKGKSIPQYAGTSDDGIKHFLLYGGSQAAAARAVDCCPVALNRAIHALKQQDAWDDHIADIKAHHAPSPSKAAKPAKPALEMPTPTSLGIQRKSLGSKTLLMAWTCSRSQVWVHSRSII</sequence>
<protein>
    <submittedName>
        <fullName evidence="2">Uncharacterized protein</fullName>
    </submittedName>
</protein>
<gene>
    <name evidence="2" type="ORF">CPOL0286_LOCUS9609</name>
</gene>
<name>A0A6T7ZU73_9EUKA</name>
<feature type="compositionally biased region" description="Polar residues" evidence="1">
    <location>
        <begin position="54"/>
        <end position="65"/>
    </location>
</feature>
<dbReference type="AlphaFoldDB" id="A0A6T7ZU73"/>
<evidence type="ECO:0000256" key="1">
    <source>
        <dbReference type="SAM" id="MobiDB-lite"/>
    </source>
</evidence>
<organism evidence="2">
    <name type="scientific">Prymnesium polylepis</name>
    <dbReference type="NCBI Taxonomy" id="72548"/>
    <lineage>
        <taxon>Eukaryota</taxon>
        <taxon>Haptista</taxon>
        <taxon>Haptophyta</taxon>
        <taxon>Prymnesiophyceae</taxon>
        <taxon>Prymnesiales</taxon>
        <taxon>Prymnesiaceae</taxon>
        <taxon>Prymnesium</taxon>
    </lineage>
</organism>
<feature type="compositionally biased region" description="Basic and acidic residues" evidence="1">
    <location>
        <begin position="29"/>
        <end position="40"/>
    </location>
</feature>
<dbReference type="EMBL" id="HBKO01021313">
    <property type="protein sequence ID" value="CAE2224352.1"/>
    <property type="molecule type" value="Transcribed_RNA"/>
</dbReference>
<feature type="compositionally biased region" description="Low complexity" evidence="1">
    <location>
        <begin position="135"/>
        <end position="148"/>
    </location>
</feature>